<dbReference type="AlphaFoldDB" id="A0A133V778"/>
<protein>
    <recommendedName>
        <fullName evidence="3">Transposase IS4-like domain-containing protein</fullName>
    </recommendedName>
</protein>
<accession>A0A133V778</accession>
<gene>
    <name evidence="1" type="ORF">AKJ45_03605</name>
</gene>
<dbReference type="EMBL" id="LHXZ01000065">
    <property type="protein sequence ID" value="KXB02298.1"/>
    <property type="molecule type" value="Genomic_DNA"/>
</dbReference>
<dbReference type="Proteomes" id="UP000070565">
    <property type="component" value="Unassembled WGS sequence"/>
</dbReference>
<evidence type="ECO:0000313" key="1">
    <source>
        <dbReference type="EMBL" id="KXB02298.1"/>
    </source>
</evidence>
<organism evidence="1 2">
    <name type="scientific">candidate division MSBL1 archaeon SCGC-AAA261F19</name>
    <dbReference type="NCBI Taxonomy" id="1698275"/>
    <lineage>
        <taxon>Archaea</taxon>
        <taxon>Methanobacteriati</taxon>
        <taxon>Methanobacteriota</taxon>
        <taxon>candidate division MSBL1</taxon>
    </lineage>
</organism>
<evidence type="ECO:0000313" key="2">
    <source>
        <dbReference type="Proteomes" id="UP000070565"/>
    </source>
</evidence>
<sequence>MEDFREIVSSTIEGAKNYDDVKKTRGEIEHIFKAAKMLFGMKDLHVYDKEKALTKSFVAIYVSTVFYQFLKTNQIPQQGNSASLREETYGRTLILRISHRQKEAYFRPLNSFERFRRRVGLFPTRPSRGSTITHMWR</sequence>
<reference evidence="1 2" key="1">
    <citation type="journal article" date="2016" name="Sci. Rep.">
        <title>Metabolic traits of an uncultured archaeal lineage -MSBL1- from brine pools of the Red Sea.</title>
        <authorList>
            <person name="Mwirichia R."/>
            <person name="Alam I."/>
            <person name="Rashid M."/>
            <person name="Vinu M."/>
            <person name="Ba-Alawi W."/>
            <person name="Anthony Kamau A."/>
            <person name="Kamanda Ngugi D."/>
            <person name="Goker M."/>
            <person name="Klenk H.P."/>
            <person name="Bajic V."/>
            <person name="Stingl U."/>
        </authorList>
    </citation>
    <scope>NUCLEOTIDE SEQUENCE [LARGE SCALE GENOMIC DNA]</scope>
    <source>
        <strain evidence="1">SCGC-AAA261F19</strain>
    </source>
</reference>
<comment type="caution">
    <text evidence="1">The sequence shown here is derived from an EMBL/GenBank/DDBJ whole genome shotgun (WGS) entry which is preliminary data.</text>
</comment>
<proteinExistence type="predicted"/>
<keyword evidence="2" id="KW-1185">Reference proteome</keyword>
<name>A0A133V778_9EURY</name>
<evidence type="ECO:0008006" key="3">
    <source>
        <dbReference type="Google" id="ProtNLM"/>
    </source>
</evidence>